<accession>A0A7G1KTV8</accession>
<dbReference type="KEGG" id="nwl:NWFMUON74_43660"/>
<name>A0A7G1KTV8_9NOCA</name>
<keyword evidence="4" id="KW-1185">Reference proteome</keyword>
<dbReference type="PROSITE" id="PS50943">
    <property type="entry name" value="HTH_CROC1"/>
    <property type="match status" value="1"/>
</dbReference>
<dbReference type="Gene3D" id="1.10.260.40">
    <property type="entry name" value="lambda repressor-like DNA-binding domains"/>
    <property type="match status" value="1"/>
</dbReference>
<organism evidence="3 4">
    <name type="scientific">Nocardia wallacei</name>
    <dbReference type="NCBI Taxonomy" id="480035"/>
    <lineage>
        <taxon>Bacteria</taxon>
        <taxon>Bacillati</taxon>
        <taxon>Actinomycetota</taxon>
        <taxon>Actinomycetes</taxon>
        <taxon>Mycobacteriales</taxon>
        <taxon>Nocardiaceae</taxon>
        <taxon>Nocardia</taxon>
    </lineage>
</organism>
<sequence>MIVSTWTRTEVRALRDAALRMTQEEFAEALGFKVETIQKWEQKAAEGRPVKGRSAEALDTAYAQLKPAQRERFWSQILRARPHIGGHPVHSGTTAEEMSAGPDPTLSGPRTWEVDDDVRRREFGKLAAVAGVAALVPDAPGRIGMADVRRLRQGIDALGEEDQRIGGAGLVDFAVHRLAHAKSILDTCAYDTATGNAFASAAGELAVLTGWLAFDADRHELARRCYADAMALGTEADDADLIAHTCLNTANQSIALARSGEGSPYKAVKLTDRARDLMRGRPPGRIHALIAVREAAAQGVLGDRAAFGRAIATAWREMDAAAQFEPTSQCPQWIRFVTHSEVAGHEARGYGDLGEAVREADLYTAMAARLTGHRNSLNVRAWSAASRVNIGDIRGAIEQGLPVLEGLSTVSSTRTLRALEPVRQVAGETAIGSDFCDRYDALRKRVLPV</sequence>
<evidence type="ECO:0000313" key="4">
    <source>
        <dbReference type="Proteomes" id="UP000516173"/>
    </source>
</evidence>
<dbReference type="GeneID" id="80348832"/>
<evidence type="ECO:0000256" key="1">
    <source>
        <dbReference type="SAM" id="MobiDB-lite"/>
    </source>
</evidence>
<evidence type="ECO:0000259" key="2">
    <source>
        <dbReference type="PROSITE" id="PS50943"/>
    </source>
</evidence>
<protein>
    <recommendedName>
        <fullName evidence="2">HTH cro/C1-type domain-containing protein</fullName>
    </recommendedName>
</protein>
<dbReference type="AlphaFoldDB" id="A0A7G1KTV8"/>
<dbReference type="Proteomes" id="UP000516173">
    <property type="component" value="Chromosome"/>
</dbReference>
<dbReference type="RefSeq" id="WP_187683636.1">
    <property type="nucleotide sequence ID" value="NZ_AP023396.1"/>
</dbReference>
<evidence type="ECO:0000313" key="3">
    <source>
        <dbReference type="EMBL" id="BCK56594.1"/>
    </source>
</evidence>
<dbReference type="InterPro" id="IPR010982">
    <property type="entry name" value="Lambda_DNA-bd_dom_sf"/>
</dbReference>
<dbReference type="EMBL" id="AP023396">
    <property type="protein sequence ID" value="BCK56594.1"/>
    <property type="molecule type" value="Genomic_DNA"/>
</dbReference>
<proteinExistence type="predicted"/>
<feature type="domain" description="HTH cro/C1-type" evidence="2">
    <location>
        <begin position="11"/>
        <end position="65"/>
    </location>
</feature>
<dbReference type="GO" id="GO:0003677">
    <property type="term" value="F:DNA binding"/>
    <property type="evidence" value="ECO:0007669"/>
    <property type="project" value="InterPro"/>
</dbReference>
<dbReference type="InterPro" id="IPR001387">
    <property type="entry name" value="Cro/C1-type_HTH"/>
</dbReference>
<gene>
    <name evidence="3" type="ORF">NWFMUON74_43660</name>
</gene>
<dbReference type="SUPFAM" id="SSF47413">
    <property type="entry name" value="lambda repressor-like DNA-binding domains"/>
    <property type="match status" value="1"/>
</dbReference>
<feature type="region of interest" description="Disordered" evidence="1">
    <location>
        <begin position="84"/>
        <end position="111"/>
    </location>
</feature>
<reference evidence="3 4" key="1">
    <citation type="submission" date="2020-08" db="EMBL/GenBank/DDBJ databases">
        <title>Genome Sequencing of Nocardia wallacei strain FMUON74 and assembly.</title>
        <authorList>
            <person name="Toyokawa M."/>
            <person name="Uesaka K."/>
        </authorList>
    </citation>
    <scope>NUCLEOTIDE SEQUENCE [LARGE SCALE GENOMIC DNA]</scope>
    <source>
        <strain evidence="3 4">FMUON74</strain>
    </source>
</reference>
<dbReference type="Pfam" id="PF01381">
    <property type="entry name" value="HTH_3"/>
    <property type="match status" value="1"/>
</dbReference>
<dbReference type="CDD" id="cd00093">
    <property type="entry name" value="HTH_XRE"/>
    <property type="match status" value="1"/>
</dbReference>